<feature type="compositionally biased region" description="Polar residues" evidence="1">
    <location>
        <begin position="1"/>
        <end position="14"/>
    </location>
</feature>
<dbReference type="EMBL" id="JAWDGP010004208">
    <property type="protein sequence ID" value="KAK3766578.1"/>
    <property type="molecule type" value="Genomic_DNA"/>
</dbReference>
<evidence type="ECO:0000256" key="1">
    <source>
        <dbReference type="SAM" id="MobiDB-lite"/>
    </source>
</evidence>
<accession>A0AAE0ZC45</accession>
<reference evidence="2" key="1">
    <citation type="journal article" date="2023" name="G3 (Bethesda)">
        <title>A reference genome for the long-term kleptoplast-retaining sea slug Elysia crispata morphotype clarki.</title>
        <authorList>
            <person name="Eastman K.E."/>
            <person name="Pendleton A.L."/>
            <person name="Shaikh M.A."/>
            <person name="Suttiyut T."/>
            <person name="Ogas R."/>
            <person name="Tomko P."/>
            <person name="Gavelis G."/>
            <person name="Widhalm J.R."/>
            <person name="Wisecaver J.H."/>
        </authorList>
    </citation>
    <scope>NUCLEOTIDE SEQUENCE</scope>
    <source>
        <strain evidence="2">ECLA1</strain>
    </source>
</reference>
<dbReference type="Proteomes" id="UP001283361">
    <property type="component" value="Unassembled WGS sequence"/>
</dbReference>
<comment type="caution">
    <text evidence="2">The sequence shown here is derived from an EMBL/GenBank/DDBJ whole genome shotgun (WGS) entry which is preliminary data.</text>
</comment>
<gene>
    <name evidence="2" type="ORF">RRG08_042359</name>
</gene>
<organism evidence="2 3">
    <name type="scientific">Elysia crispata</name>
    <name type="common">lettuce slug</name>
    <dbReference type="NCBI Taxonomy" id="231223"/>
    <lineage>
        <taxon>Eukaryota</taxon>
        <taxon>Metazoa</taxon>
        <taxon>Spiralia</taxon>
        <taxon>Lophotrochozoa</taxon>
        <taxon>Mollusca</taxon>
        <taxon>Gastropoda</taxon>
        <taxon>Heterobranchia</taxon>
        <taxon>Euthyneura</taxon>
        <taxon>Panpulmonata</taxon>
        <taxon>Sacoglossa</taxon>
        <taxon>Placobranchoidea</taxon>
        <taxon>Plakobranchidae</taxon>
        <taxon>Elysia</taxon>
    </lineage>
</organism>
<dbReference type="AlphaFoldDB" id="A0AAE0ZC45"/>
<feature type="compositionally biased region" description="Polar residues" evidence="1">
    <location>
        <begin position="35"/>
        <end position="46"/>
    </location>
</feature>
<keyword evidence="3" id="KW-1185">Reference proteome</keyword>
<proteinExistence type="predicted"/>
<sequence>MTTSCKAPFQQGSFRHSKGIGRHESFPEQEILGDSRTSTLGPTQPQDFHKGDLEQGRGQRQKNSTWAQNMALICGTAKLRTKQIGSRTLNF</sequence>
<evidence type="ECO:0000313" key="2">
    <source>
        <dbReference type="EMBL" id="KAK3766578.1"/>
    </source>
</evidence>
<protein>
    <submittedName>
        <fullName evidence="2">Uncharacterized protein</fullName>
    </submittedName>
</protein>
<evidence type="ECO:0000313" key="3">
    <source>
        <dbReference type="Proteomes" id="UP001283361"/>
    </source>
</evidence>
<feature type="compositionally biased region" description="Basic and acidic residues" evidence="1">
    <location>
        <begin position="47"/>
        <end position="57"/>
    </location>
</feature>
<name>A0AAE0ZC45_9GAST</name>
<feature type="region of interest" description="Disordered" evidence="1">
    <location>
        <begin position="1"/>
        <end position="64"/>
    </location>
</feature>